<keyword evidence="2" id="KW-1185">Reference proteome</keyword>
<sequence>MIYIIAGDDRQAEQCADIKGASRGEWKRVASLNDIRGRRWDGITVYAFGTFRTRHMFEWREMVEALQHLGGKLEQVIDGRLTR</sequence>
<accession>V5Q7J5</accession>
<evidence type="ECO:0000313" key="2">
    <source>
        <dbReference type="Proteomes" id="UP000018621"/>
    </source>
</evidence>
<evidence type="ECO:0000313" key="1">
    <source>
        <dbReference type="EMBL" id="AHB12058.1"/>
    </source>
</evidence>
<dbReference type="EMBL" id="KF626665">
    <property type="protein sequence ID" value="AHB12058.1"/>
    <property type="molecule type" value="Genomic_DNA"/>
</dbReference>
<reference evidence="1 2" key="1">
    <citation type="journal article" date="2014" name="J. Bacteriol.">
        <title>Characterization of novel virulent broad-host-range phages of Xylella fastidiosa and Xanthomonas.</title>
        <authorList>
            <person name="Ahern S.J."/>
            <person name="Das M."/>
            <person name="Bhowmick T.S."/>
            <person name="Young R."/>
            <person name="Gonzalez C.F."/>
        </authorList>
    </citation>
    <scope>NUCLEOTIDE SEQUENCE [LARGE SCALE GENOMIC DNA]</scope>
</reference>
<gene>
    <name evidence="1" type="ORF">Sano_38</name>
</gene>
<dbReference type="Proteomes" id="UP000018621">
    <property type="component" value="Segment"/>
</dbReference>
<protein>
    <submittedName>
        <fullName evidence="1">Uncharacterized protein</fullName>
    </submittedName>
</protein>
<organism evidence="1 2">
    <name type="scientific">Xylella phage Sano</name>
    <dbReference type="NCBI Taxonomy" id="1415148"/>
    <lineage>
        <taxon>Viruses</taxon>
        <taxon>Duplodnaviria</taxon>
        <taxon>Heunggongvirae</taxon>
        <taxon>Uroviricota</taxon>
        <taxon>Caudoviricetes</taxon>
        <taxon>Casjensviridae</taxon>
        <taxon>Sanovirus</taxon>
        <taxon>Sanovirus sano</taxon>
        <taxon>Xylella virus Sano</taxon>
    </lineage>
</organism>
<name>V5Q7J5_9CAUD</name>
<proteinExistence type="predicted"/>